<sequence>MSLNSSGNQMYQGVIILGAVTMMFSADTMAQSTMPNACPVDGCEVRIVSIAKDGDELTLMFEANFTPDVSKNHFHSWWGDTYSVEQVGRNAQSEFNVVQGRWHRHDDFPSYVTKEAASTAARDGGTTMCVTAADRDHNILDATKYHCVDVQEHL</sequence>
<name>A0A1H2RT12_9RHOB</name>
<gene>
    <name evidence="1" type="ORF">SAMN05444358_101242</name>
</gene>
<evidence type="ECO:0000313" key="2">
    <source>
        <dbReference type="Proteomes" id="UP000183400"/>
    </source>
</evidence>
<dbReference type="Proteomes" id="UP000183400">
    <property type="component" value="Unassembled WGS sequence"/>
</dbReference>
<dbReference type="RefSeq" id="WP_143030503.1">
    <property type="nucleotide sequence ID" value="NZ_FNNP01000001.1"/>
</dbReference>
<proteinExistence type="predicted"/>
<dbReference type="AlphaFoldDB" id="A0A1H2RT12"/>
<reference evidence="2" key="1">
    <citation type="submission" date="2016-10" db="EMBL/GenBank/DDBJ databases">
        <authorList>
            <person name="Varghese N."/>
            <person name="Submissions S."/>
        </authorList>
    </citation>
    <scope>NUCLEOTIDE SEQUENCE [LARGE SCALE GENOMIC DNA]</scope>
    <source>
        <strain evidence="2">DSM 27839</strain>
    </source>
</reference>
<dbReference type="EMBL" id="FNNP01000001">
    <property type="protein sequence ID" value="SDW21769.1"/>
    <property type="molecule type" value="Genomic_DNA"/>
</dbReference>
<evidence type="ECO:0000313" key="1">
    <source>
        <dbReference type="EMBL" id="SDW21769.1"/>
    </source>
</evidence>
<protein>
    <submittedName>
        <fullName evidence="1">Uncharacterized protein</fullName>
    </submittedName>
</protein>
<dbReference type="STRING" id="985054.SAMN05444358_101242"/>
<accession>A0A1H2RT12</accession>
<dbReference type="OrthoDB" id="7706371at2"/>
<keyword evidence="2" id="KW-1185">Reference proteome</keyword>
<organism evidence="1 2">
    <name type="scientific">Ruegeria halocynthiae</name>
    <dbReference type="NCBI Taxonomy" id="985054"/>
    <lineage>
        <taxon>Bacteria</taxon>
        <taxon>Pseudomonadati</taxon>
        <taxon>Pseudomonadota</taxon>
        <taxon>Alphaproteobacteria</taxon>
        <taxon>Rhodobacterales</taxon>
        <taxon>Roseobacteraceae</taxon>
        <taxon>Ruegeria</taxon>
    </lineage>
</organism>